<organism evidence="1 2">
    <name type="scientific">Candidatus Enterococcus ferrettii</name>
    <dbReference type="NCBI Taxonomy" id="2815324"/>
    <lineage>
        <taxon>Bacteria</taxon>
        <taxon>Bacillati</taxon>
        <taxon>Bacillota</taxon>
        <taxon>Bacilli</taxon>
        <taxon>Lactobacillales</taxon>
        <taxon>Enterococcaceae</taxon>
        <taxon>Enterococcus</taxon>
    </lineage>
</organism>
<accession>A0ABV0EJ99</accession>
<dbReference type="EMBL" id="JAFREL020000001">
    <property type="protein sequence ID" value="MEO1768700.1"/>
    <property type="molecule type" value="Genomic_DNA"/>
</dbReference>
<dbReference type="RefSeq" id="WP_207700807.1">
    <property type="nucleotide sequence ID" value="NZ_JAFREL020000001.1"/>
</dbReference>
<reference evidence="1 2" key="1">
    <citation type="submission" date="2024-02" db="EMBL/GenBank/DDBJ databases">
        <title>The Genome Sequence of Enterococcus sp. DIV0159.</title>
        <authorList>
            <person name="Earl A."/>
            <person name="Manson A."/>
            <person name="Gilmore M."/>
            <person name="Sanders J."/>
            <person name="Shea T."/>
            <person name="Howe W."/>
            <person name="Livny J."/>
            <person name="Cuomo C."/>
            <person name="Neafsey D."/>
            <person name="Birren B."/>
        </authorList>
    </citation>
    <scope>NUCLEOTIDE SEQUENCE [LARGE SCALE GENOMIC DNA]</scope>
    <source>
        <strain evidence="1 2">665A</strain>
    </source>
</reference>
<proteinExistence type="predicted"/>
<evidence type="ECO:0000313" key="1">
    <source>
        <dbReference type="EMBL" id="MEO1768700.1"/>
    </source>
</evidence>
<dbReference type="SUPFAM" id="SSF52540">
    <property type="entry name" value="P-loop containing nucleoside triphosphate hydrolases"/>
    <property type="match status" value="2"/>
</dbReference>
<evidence type="ECO:0008006" key="3">
    <source>
        <dbReference type="Google" id="ProtNLM"/>
    </source>
</evidence>
<name>A0ABV0EJ99_9ENTE</name>
<sequence length="1213" mass="141571">MSKLNRIQNEIKQLEGGRFQNLCDVYLYRKRNWENIVSLGSMDGTDKTTKGIPDTYYFDNHSNTYILVMYGTRKDATAKLETDVREAIEKSKVDEKDIEEIICCHTSSNLTVEKDKELRSLSGSIKLTLVGIDTLSNDLLKFEYQDIVKDFLGILESTEQVWNLEQFISIHDKSRTNAPLDTKYIDEKHIVDRMTDDVNSHQIILLSGVPGTGKTRLAIEICKKLPIDSNIICVKSNSMPVYQDIKDALDIRRINYLFLDDANTVTNFDAIVSLLSLEDFEQKLKIIMTVRDYALSGVINQITPFKVKVQKLSLMSDNQIEMLINSIEDISPVDLRKIMKLSHNNPRIAVIAAIMVKEKNFDFIENGKEILDSYYSQIIEENSLSSNEKISMFILNFKHKLNLTNKESLEDILNFFEIDSDSFLFALNQLHDKELCDIFQDKAVKVSDQSLADFVIVDFIANKKIFKIKDFFINLYPIHEKEIVEMLVLVNDFNSSKDWIEYLTNEIKFVYNDIIEDIDKELFLTQYGVIIPIESLAYVYEKIQGVDNVEFQTSQKEFEEKKRNQGVNDPIISILCSLSNSERFKDAGMLLMYYFKKRQDKIYEIFSAIKNNFDIEAKWNHYLEKRFSIIETFSVQENINETTALLIANIADEFLKFSAEKFTFNGKNGVINRYTLVDGDYLIKLHKKIFDILSKVYSYGNVEVNNYIDELLLNYPVYEAKNGFVETVSSDLACIENLFFKNLDKLNFRQEAIVFELYSKSKKLKIKSQPFFEYEPSSSQKIYKVFSTSIWAYQMEEFDYEKIQKLRKRSLRKIFENYSNDLAWLFNILGIFQSDELLNKYELEESVLLLYSDLDINNQIKLLPVLLNSSFVISPNNFVYYMDKLSFEEGKNILNTVEKEIDEGWYLSNFLICRNIRDDEIEGLVSFLENLKNYEAMNYFNVISFENYIKHDGNILDILKNMYSEDKVLGSFFVPNYVPEDGAEKILDIIGYKELKEIYLSLLGSRDVDGSGEIFKCLLKENDINFIYLFLVKLNTQRLNFNYSEYDVQLKSIWKSAVAEEGIRKYLDFLIQENRVIYVGVDPFLEKIFKANIERSIEFIKAEVINTVDEDRLVNLYNLSLEIFDDEILLHIFELLKDKEITTNFFEKLHLTMRTNSWSGSLVPLLDKEISFLNKLLDIFEGIKFISNSLIITTCIDSLKKQKEKELLSDYLE</sequence>
<dbReference type="Gene3D" id="3.40.50.300">
    <property type="entry name" value="P-loop containing nucleotide triphosphate hydrolases"/>
    <property type="match status" value="1"/>
</dbReference>
<gene>
    <name evidence="1" type="ORF">JZO67_000639</name>
</gene>
<evidence type="ECO:0000313" key="2">
    <source>
        <dbReference type="Proteomes" id="UP000664357"/>
    </source>
</evidence>
<dbReference type="InterPro" id="IPR027417">
    <property type="entry name" value="P-loop_NTPase"/>
</dbReference>
<protein>
    <recommendedName>
        <fullName evidence="3">ATP-binding protein</fullName>
    </recommendedName>
</protein>
<comment type="caution">
    <text evidence="1">The sequence shown here is derived from an EMBL/GenBank/DDBJ whole genome shotgun (WGS) entry which is preliminary data.</text>
</comment>
<dbReference type="Proteomes" id="UP000664357">
    <property type="component" value="Unassembled WGS sequence"/>
</dbReference>
<keyword evidence="2" id="KW-1185">Reference proteome</keyword>